<dbReference type="Proteomes" id="UP001139353">
    <property type="component" value="Unassembled WGS sequence"/>
</dbReference>
<dbReference type="PANTHER" id="PTHR43976:SF16">
    <property type="entry name" value="SHORT-CHAIN DEHYDROGENASE_REDUCTASE FAMILY PROTEIN"/>
    <property type="match status" value="1"/>
</dbReference>
<dbReference type="Gene3D" id="3.40.50.720">
    <property type="entry name" value="NAD(P)-binding Rossmann-like Domain"/>
    <property type="match status" value="1"/>
</dbReference>
<organism evidence="4 5">
    <name type="scientific">Scleromatobacter humisilvae</name>
    <dbReference type="NCBI Taxonomy" id="2897159"/>
    <lineage>
        <taxon>Bacteria</taxon>
        <taxon>Pseudomonadati</taxon>
        <taxon>Pseudomonadota</taxon>
        <taxon>Betaproteobacteria</taxon>
        <taxon>Burkholderiales</taxon>
        <taxon>Sphaerotilaceae</taxon>
        <taxon>Scleromatobacter</taxon>
    </lineage>
</organism>
<evidence type="ECO:0000256" key="1">
    <source>
        <dbReference type="ARBA" id="ARBA00006484"/>
    </source>
</evidence>
<dbReference type="PRINTS" id="PR00081">
    <property type="entry name" value="GDHRDH"/>
</dbReference>
<dbReference type="NCBIfam" id="NF004824">
    <property type="entry name" value="PRK06180.1"/>
    <property type="match status" value="1"/>
</dbReference>
<comment type="caution">
    <text evidence="4">The sequence shown here is derived from an EMBL/GenBank/DDBJ whole genome shotgun (WGS) entry which is preliminary data.</text>
</comment>
<dbReference type="GO" id="GO:0016491">
    <property type="term" value="F:oxidoreductase activity"/>
    <property type="evidence" value="ECO:0007669"/>
    <property type="project" value="UniProtKB-KW"/>
</dbReference>
<proteinExistence type="inferred from homology"/>
<reference evidence="4" key="1">
    <citation type="submission" date="2021-11" db="EMBL/GenBank/DDBJ databases">
        <title>BS-T2-15 a new species belonging to the Comamonadaceae family isolated from the soil of a French oak forest.</title>
        <authorList>
            <person name="Mieszkin S."/>
            <person name="Alain K."/>
        </authorList>
    </citation>
    <scope>NUCLEOTIDE SEQUENCE</scope>
    <source>
        <strain evidence="4">BS-T2-15</strain>
    </source>
</reference>
<evidence type="ECO:0000313" key="5">
    <source>
        <dbReference type="Proteomes" id="UP001139353"/>
    </source>
</evidence>
<dbReference type="SUPFAM" id="SSF51735">
    <property type="entry name" value="NAD(P)-binding Rossmann-fold domains"/>
    <property type="match status" value="1"/>
</dbReference>
<dbReference type="RefSeq" id="WP_275685454.1">
    <property type="nucleotide sequence ID" value="NZ_JAJLJH010000014.1"/>
</dbReference>
<keyword evidence="5" id="KW-1185">Reference proteome</keyword>
<name>A0A9X2C4E8_9BURK</name>
<dbReference type="PROSITE" id="PS00061">
    <property type="entry name" value="ADH_SHORT"/>
    <property type="match status" value="1"/>
</dbReference>
<dbReference type="InterPro" id="IPR036291">
    <property type="entry name" value="NAD(P)-bd_dom_sf"/>
</dbReference>
<dbReference type="PANTHER" id="PTHR43976">
    <property type="entry name" value="SHORT CHAIN DEHYDROGENASE"/>
    <property type="match status" value="1"/>
</dbReference>
<sequence length="278" mass="29832">MTGRTFLITGVGQGLGRAFAEAALAAGHRVFGTIRSQEDRARFDTLAPGLAKAFILDVSDHAAVTQVVAAIEQESGGIDVLINNAGYGHEGVLEESPLDAMRRQFDVNVFGLVAVIKAVLPGMRVRRRGHIINLSSMAGLVAFPGIAYYTASKFAVEAISEVLSLEVRDFGVRVTAVAPGSFRTNWAGSSLVRTERSIPDYDGLFDPVREARSRKSGRQVGDPAKAARAVMAIIGSETPPVHLVLGRDALRQVRGRLKALLDELDAWEAVSLSTEHDE</sequence>
<protein>
    <submittedName>
        <fullName evidence="4">Oxidoreductase</fullName>
    </submittedName>
</protein>
<comment type="similarity">
    <text evidence="1 3">Belongs to the short-chain dehydrogenases/reductases (SDR) family.</text>
</comment>
<evidence type="ECO:0000256" key="3">
    <source>
        <dbReference type="RuleBase" id="RU000363"/>
    </source>
</evidence>
<dbReference type="InterPro" id="IPR002347">
    <property type="entry name" value="SDR_fam"/>
</dbReference>
<dbReference type="CDD" id="cd05374">
    <property type="entry name" value="17beta-HSD-like_SDR_c"/>
    <property type="match status" value="1"/>
</dbReference>
<accession>A0A9X2C4E8</accession>
<dbReference type="InterPro" id="IPR020904">
    <property type="entry name" value="Sc_DH/Rdtase_CS"/>
</dbReference>
<evidence type="ECO:0000313" key="4">
    <source>
        <dbReference type="EMBL" id="MCK9689405.1"/>
    </source>
</evidence>
<dbReference type="Pfam" id="PF00106">
    <property type="entry name" value="adh_short"/>
    <property type="match status" value="1"/>
</dbReference>
<dbReference type="InterPro" id="IPR051911">
    <property type="entry name" value="SDR_oxidoreductase"/>
</dbReference>
<gene>
    <name evidence="4" type="ORF">LPC04_27115</name>
</gene>
<dbReference type="EMBL" id="JAJLJH010000014">
    <property type="protein sequence ID" value="MCK9689405.1"/>
    <property type="molecule type" value="Genomic_DNA"/>
</dbReference>
<evidence type="ECO:0000256" key="2">
    <source>
        <dbReference type="ARBA" id="ARBA00023002"/>
    </source>
</evidence>
<dbReference type="PRINTS" id="PR00080">
    <property type="entry name" value="SDRFAMILY"/>
</dbReference>
<dbReference type="AlphaFoldDB" id="A0A9X2C4E8"/>
<keyword evidence="2" id="KW-0560">Oxidoreductase</keyword>